<name>A0A3B0MPP7_9GAMM</name>
<evidence type="ECO:0000313" key="4">
    <source>
        <dbReference type="EMBL" id="SSW96346.1"/>
    </source>
</evidence>
<keyword evidence="1 4" id="KW-0808">Transferase</keyword>
<dbReference type="EMBL" id="UFQR01000013">
    <property type="protein sequence ID" value="SSW96346.1"/>
    <property type="molecule type" value="Genomic_DNA"/>
</dbReference>
<protein>
    <submittedName>
        <fullName evidence="4">Acetyltransferase YpeA</fullName>
        <ecNumber evidence="4">2.3.1.-</ecNumber>
    </submittedName>
</protein>
<evidence type="ECO:0000256" key="1">
    <source>
        <dbReference type="ARBA" id="ARBA00022679"/>
    </source>
</evidence>
<dbReference type="InterPro" id="IPR016181">
    <property type="entry name" value="Acyl_CoA_acyltransferase"/>
</dbReference>
<dbReference type="Pfam" id="PF00583">
    <property type="entry name" value="Acetyltransf_1"/>
    <property type="match status" value="1"/>
</dbReference>
<dbReference type="SUPFAM" id="SSF55729">
    <property type="entry name" value="Acyl-CoA N-acyltransferases (Nat)"/>
    <property type="match status" value="1"/>
</dbReference>
<sequence length="144" mass="16461">MELRTFQQDDFEEIITLWGLCQLIQTDRDPEADLERKMLSGADLFLVAEMAGEVVGTIMGGYDGYQGSAYYLAVHPEYRGRGIANVLISRLEKKLIAKGCPQIMFLVPEDNDATICMCEKMAYEELQQENILYTKRFIDDQAFE</sequence>
<dbReference type="PANTHER" id="PTHR43072:SF51">
    <property type="entry name" value="ABC SUPERFAMILY TRANSPORT PROTEIN"/>
    <property type="match status" value="1"/>
</dbReference>
<organism evidence="4">
    <name type="scientific">Arsenophonus endosymbiont of Trialeurodes vaporariorum</name>
    <dbReference type="NCBI Taxonomy" id="235567"/>
    <lineage>
        <taxon>Bacteria</taxon>
        <taxon>Pseudomonadati</taxon>
        <taxon>Pseudomonadota</taxon>
        <taxon>Gammaproteobacteria</taxon>
        <taxon>Enterobacterales</taxon>
        <taxon>Morganellaceae</taxon>
        <taxon>Arsenophonus</taxon>
    </lineage>
</organism>
<evidence type="ECO:0000259" key="3">
    <source>
        <dbReference type="PROSITE" id="PS51186"/>
    </source>
</evidence>
<feature type="domain" description="N-acetyltransferase" evidence="3">
    <location>
        <begin position="1"/>
        <end position="144"/>
    </location>
</feature>
<dbReference type="GO" id="GO:0016747">
    <property type="term" value="F:acyltransferase activity, transferring groups other than amino-acyl groups"/>
    <property type="evidence" value="ECO:0007669"/>
    <property type="project" value="InterPro"/>
</dbReference>
<proteinExistence type="predicted"/>
<dbReference type="NCBIfam" id="NF002959">
    <property type="entry name" value="PRK03624.1"/>
    <property type="match status" value="1"/>
</dbReference>
<accession>A0A3B0MPP7</accession>
<evidence type="ECO:0000256" key="2">
    <source>
        <dbReference type="ARBA" id="ARBA00023315"/>
    </source>
</evidence>
<dbReference type="CDD" id="cd04301">
    <property type="entry name" value="NAT_SF"/>
    <property type="match status" value="1"/>
</dbReference>
<dbReference type="PROSITE" id="PS51186">
    <property type="entry name" value="GNAT"/>
    <property type="match status" value="1"/>
</dbReference>
<dbReference type="EC" id="2.3.1.-" evidence="4"/>
<dbReference type="InterPro" id="IPR000182">
    <property type="entry name" value="GNAT_dom"/>
</dbReference>
<dbReference type="AlphaFoldDB" id="A0A3B0MPP7"/>
<dbReference type="PANTHER" id="PTHR43072">
    <property type="entry name" value="N-ACETYLTRANSFERASE"/>
    <property type="match status" value="1"/>
</dbReference>
<dbReference type="Gene3D" id="3.40.630.30">
    <property type="match status" value="1"/>
</dbReference>
<reference evidence="4" key="1">
    <citation type="submission" date="2018-04" db="EMBL/GenBank/DDBJ databases">
        <authorList>
            <person name="Go L.Y."/>
            <person name="Mitchell J.A."/>
        </authorList>
    </citation>
    <scope>NUCLEOTIDE SEQUENCE</scope>
    <source>
        <strain evidence="4">ARTV</strain>
    </source>
</reference>
<keyword evidence="2 4" id="KW-0012">Acyltransferase</keyword>
<gene>
    <name evidence="4" type="primary">ypeA</name>
    <name evidence="4" type="ORF">ARTV_2712</name>
</gene>